<keyword evidence="2" id="KW-1185">Reference proteome</keyword>
<reference evidence="1 2" key="1">
    <citation type="journal article" date="2007" name="Nature">
        <title>Evolution of genes and genomes on the Drosophila phylogeny.</title>
        <authorList>
            <consortium name="Drosophila 12 Genomes Consortium"/>
            <person name="Clark A.G."/>
            <person name="Eisen M.B."/>
            <person name="Smith D.R."/>
            <person name="Bergman C.M."/>
            <person name="Oliver B."/>
            <person name="Markow T.A."/>
            <person name="Kaufman T.C."/>
            <person name="Kellis M."/>
            <person name="Gelbart W."/>
            <person name="Iyer V.N."/>
            <person name="Pollard D.A."/>
            <person name="Sackton T.B."/>
            <person name="Larracuente A.M."/>
            <person name="Singh N.D."/>
            <person name="Abad J.P."/>
            <person name="Abt D.N."/>
            <person name="Adryan B."/>
            <person name="Aguade M."/>
            <person name="Akashi H."/>
            <person name="Anderson W.W."/>
            <person name="Aquadro C.F."/>
            <person name="Ardell D.H."/>
            <person name="Arguello R."/>
            <person name="Artieri C.G."/>
            <person name="Barbash D.A."/>
            <person name="Barker D."/>
            <person name="Barsanti P."/>
            <person name="Batterham P."/>
            <person name="Batzoglou S."/>
            <person name="Begun D."/>
            <person name="Bhutkar A."/>
            <person name="Blanco E."/>
            <person name="Bosak S.A."/>
            <person name="Bradley R.K."/>
            <person name="Brand A.D."/>
            <person name="Brent M.R."/>
            <person name="Brooks A.N."/>
            <person name="Brown R.H."/>
            <person name="Butlin R.K."/>
            <person name="Caggese C."/>
            <person name="Calvi B.R."/>
            <person name="Bernardo de Carvalho A."/>
            <person name="Caspi A."/>
            <person name="Castrezana S."/>
            <person name="Celniker S.E."/>
            <person name="Chang J.L."/>
            <person name="Chapple C."/>
            <person name="Chatterji S."/>
            <person name="Chinwalla A."/>
            <person name="Civetta A."/>
            <person name="Clifton S.W."/>
            <person name="Comeron J.M."/>
            <person name="Costello J.C."/>
            <person name="Coyne J.A."/>
            <person name="Daub J."/>
            <person name="David R.G."/>
            <person name="Delcher A.L."/>
            <person name="Delehaunty K."/>
            <person name="Do C.B."/>
            <person name="Ebling H."/>
            <person name="Edwards K."/>
            <person name="Eickbush T."/>
            <person name="Evans J.D."/>
            <person name="Filipski A."/>
            <person name="Findeiss S."/>
            <person name="Freyhult E."/>
            <person name="Fulton L."/>
            <person name="Fulton R."/>
            <person name="Garcia A.C."/>
            <person name="Gardiner A."/>
            <person name="Garfield D.A."/>
            <person name="Garvin B.E."/>
            <person name="Gibson G."/>
            <person name="Gilbert D."/>
            <person name="Gnerre S."/>
            <person name="Godfrey J."/>
            <person name="Good R."/>
            <person name="Gotea V."/>
            <person name="Gravely B."/>
            <person name="Greenberg A.J."/>
            <person name="Griffiths-Jones S."/>
            <person name="Gross S."/>
            <person name="Guigo R."/>
            <person name="Gustafson E.A."/>
            <person name="Haerty W."/>
            <person name="Hahn M.W."/>
            <person name="Halligan D.L."/>
            <person name="Halpern A.L."/>
            <person name="Halter G.M."/>
            <person name="Han M.V."/>
            <person name="Heger A."/>
            <person name="Hillier L."/>
            <person name="Hinrichs A.S."/>
            <person name="Holmes I."/>
            <person name="Hoskins R.A."/>
            <person name="Hubisz M.J."/>
            <person name="Hultmark D."/>
            <person name="Huntley M.A."/>
            <person name="Jaffe D.B."/>
            <person name="Jagadeeshan S."/>
            <person name="Jeck W.R."/>
            <person name="Johnson J."/>
            <person name="Jones C.D."/>
            <person name="Jordan W.C."/>
            <person name="Karpen G.H."/>
            <person name="Kataoka E."/>
            <person name="Keightley P.D."/>
            <person name="Kheradpour P."/>
            <person name="Kirkness E.F."/>
            <person name="Koerich L.B."/>
            <person name="Kristiansen K."/>
            <person name="Kudrna D."/>
            <person name="Kulathinal R.J."/>
            <person name="Kumar S."/>
            <person name="Kwok R."/>
            <person name="Lander E."/>
            <person name="Langley C.H."/>
            <person name="Lapoint R."/>
            <person name="Lazzaro B.P."/>
            <person name="Lee S.J."/>
            <person name="Levesque L."/>
            <person name="Li R."/>
            <person name="Lin C.F."/>
            <person name="Lin M.F."/>
            <person name="Lindblad-Toh K."/>
            <person name="Llopart A."/>
            <person name="Long M."/>
            <person name="Low L."/>
            <person name="Lozovsky E."/>
            <person name="Lu J."/>
            <person name="Luo M."/>
            <person name="Machado C.A."/>
            <person name="Makalowski W."/>
            <person name="Marzo M."/>
            <person name="Matsuda M."/>
            <person name="Matzkin L."/>
            <person name="McAllister B."/>
            <person name="McBride C.S."/>
            <person name="McKernan B."/>
            <person name="McKernan K."/>
            <person name="Mendez-Lago M."/>
            <person name="Minx P."/>
            <person name="Mollenhauer M.U."/>
            <person name="Montooth K."/>
            <person name="Mount S.M."/>
            <person name="Mu X."/>
            <person name="Myers E."/>
            <person name="Negre B."/>
            <person name="Newfeld S."/>
            <person name="Nielsen R."/>
            <person name="Noor M.A."/>
            <person name="O'Grady P."/>
            <person name="Pachter L."/>
            <person name="Papaceit M."/>
            <person name="Parisi M.J."/>
            <person name="Parisi M."/>
            <person name="Parts L."/>
            <person name="Pedersen J.S."/>
            <person name="Pesole G."/>
            <person name="Phillippy A.M."/>
            <person name="Ponting C.P."/>
            <person name="Pop M."/>
            <person name="Porcelli D."/>
            <person name="Powell J.R."/>
            <person name="Prohaska S."/>
            <person name="Pruitt K."/>
            <person name="Puig M."/>
            <person name="Quesneville H."/>
            <person name="Ram K.R."/>
            <person name="Rand D."/>
            <person name="Rasmussen M.D."/>
            <person name="Reed L.K."/>
            <person name="Reenan R."/>
            <person name="Reily A."/>
            <person name="Remington K.A."/>
            <person name="Rieger T.T."/>
            <person name="Ritchie M.G."/>
            <person name="Robin C."/>
            <person name="Rogers Y.H."/>
            <person name="Rohde C."/>
            <person name="Rozas J."/>
            <person name="Rubenfield M.J."/>
            <person name="Ruiz A."/>
            <person name="Russo S."/>
            <person name="Salzberg S.L."/>
            <person name="Sanchez-Gracia A."/>
            <person name="Saranga D.J."/>
            <person name="Sato H."/>
            <person name="Schaeffer S.W."/>
            <person name="Schatz M.C."/>
            <person name="Schlenke T."/>
            <person name="Schwartz R."/>
            <person name="Segarra C."/>
            <person name="Singh R.S."/>
            <person name="Sirot L."/>
            <person name="Sirota M."/>
            <person name="Sisneros N.B."/>
            <person name="Smith C.D."/>
            <person name="Smith T.F."/>
            <person name="Spieth J."/>
            <person name="Stage D.E."/>
            <person name="Stark A."/>
            <person name="Stephan W."/>
            <person name="Strausberg R.L."/>
            <person name="Strempel S."/>
            <person name="Sturgill D."/>
            <person name="Sutton G."/>
            <person name="Sutton G.G."/>
            <person name="Tao W."/>
            <person name="Teichmann S."/>
            <person name="Tobari Y.N."/>
            <person name="Tomimura Y."/>
            <person name="Tsolas J.M."/>
            <person name="Valente V.L."/>
            <person name="Venter E."/>
            <person name="Venter J.C."/>
            <person name="Vicario S."/>
            <person name="Vieira F.G."/>
            <person name="Vilella A.J."/>
            <person name="Villasante A."/>
            <person name="Walenz B."/>
            <person name="Wang J."/>
            <person name="Wasserman M."/>
            <person name="Watts T."/>
            <person name="Wilson D."/>
            <person name="Wilson R.K."/>
            <person name="Wing R.A."/>
            <person name="Wolfner M.F."/>
            <person name="Wong A."/>
            <person name="Wong G.K."/>
            <person name="Wu C.I."/>
            <person name="Wu G."/>
            <person name="Yamamoto D."/>
            <person name="Yang H.P."/>
            <person name="Yang S.P."/>
            <person name="Yorke J.A."/>
            <person name="Yoshida K."/>
            <person name="Zdobnov E."/>
            <person name="Zhang P."/>
            <person name="Zhang Y."/>
            <person name="Zimin A.V."/>
            <person name="Baldwin J."/>
            <person name="Abdouelleil A."/>
            <person name="Abdulkadir J."/>
            <person name="Abebe A."/>
            <person name="Abera B."/>
            <person name="Abreu J."/>
            <person name="Acer S.C."/>
            <person name="Aftuck L."/>
            <person name="Alexander A."/>
            <person name="An P."/>
            <person name="Anderson E."/>
            <person name="Anderson S."/>
            <person name="Arachi H."/>
            <person name="Azer M."/>
            <person name="Bachantsang P."/>
            <person name="Barry A."/>
            <person name="Bayul T."/>
            <person name="Berlin A."/>
            <person name="Bessette D."/>
            <person name="Bloom T."/>
            <person name="Blye J."/>
            <person name="Boguslavskiy L."/>
            <person name="Bonnet C."/>
            <person name="Boukhgalter B."/>
            <person name="Bourzgui I."/>
            <person name="Brown A."/>
            <person name="Cahill P."/>
            <person name="Channer S."/>
            <person name="Cheshatsang Y."/>
            <person name="Chuda L."/>
            <person name="Citroen M."/>
            <person name="Collymore A."/>
            <person name="Cooke P."/>
            <person name="Costello M."/>
            <person name="D'Aco K."/>
            <person name="Daza R."/>
            <person name="De Haan G."/>
            <person name="DeGray S."/>
            <person name="DeMaso C."/>
            <person name="Dhargay N."/>
            <person name="Dooley K."/>
            <person name="Dooley E."/>
            <person name="Doricent M."/>
            <person name="Dorje P."/>
            <person name="Dorjee K."/>
            <person name="Dupes A."/>
            <person name="Elong R."/>
            <person name="Falk J."/>
            <person name="Farina A."/>
            <person name="Faro S."/>
            <person name="Ferguson D."/>
            <person name="Fisher S."/>
            <person name="Foley C.D."/>
            <person name="Franke A."/>
            <person name="Friedrich D."/>
            <person name="Gadbois L."/>
            <person name="Gearin G."/>
            <person name="Gearin C.R."/>
            <person name="Giannoukos G."/>
            <person name="Goode T."/>
            <person name="Graham J."/>
            <person name="Grandbois E."/>
            <person name="Grewal S."/>
            <person name="Gyaltsen K."/>
            <person name="Hafez N."/>
            <person name="Hagos B."/>
            <person name="Hall J."/>
            <person name="Henson C."/>
            <person name="Hollinger A."/>
            <person name="Honan T."/>
            <person name="Huard M.D."/>
            <person name="Hughes L."/>
            <person name="Hurhula B."/>
            <person name="Husby M.E."/>
            <person name="Kamat A."/>
            <person name="Kanga B."/>
            <person name="Kashin S."/>
            <person name="Khazanovich D."/>
            <person name="Kisner P."/>
            <person name="Lance K."/>
            <person name="Lara M."/>
            <person name="Lee W."/>
            <person name="Lennon N."/>
            <person name="Letendre F."/>
            <person name="LeVine R."/>
            <person name="Lipovsky A."/>
            <person name="Liu X."/>
            <person name="Liu J."/>
            <person name="Liu S."/>
            <person name="Lokyitsang T."/>
            <person name="Lokyitsang Y."/>
            <person name="Lubonja R."/>
            <person name="Lui A."/>
            <person name="MacDonald P."/>
            <person name="Magnisalis V."/>
            <person name="Maru K."/>
            <person name="Matthews C."/>
            <person name="McCusker W."/>
            <person name="McDonough S."/>
            <person name="Mehta T."/>
            <person name="Meldrim J."/>
            <person name="Meneus L."/>
            <person name="Mihai O."/>
            <person name="Mihalev A."/>
            <person name="Mihova T."/>
            <person name="Mittelman R."/>
            <person name="Mlenga V."/>
            <person name="Montmayeur A."/>
            <person name="Mulrain L."/>
            <person name="Navidi A."/>
            <person name="Naylor J."/>
            <person name="Negash T."/>
            <person name="Nguyen T."/>
            <person name="Nguyen N."/>
            <person name="Nicol R."/>
            <person name="Norbu C."/>
            <person name="Norbu N."/>
            <person name="Novod N."/>
            <person name="O'Neill B."/>
            <person name="Osman S."/>
            <person name="Markiewicz E."/>
            <person name="Oyono O.L."/>
            <person name="Patti C."/>
            <person name="Phunkhang P."/>
            <person name="Pierre F."/>
            <person name="Priest M."/>
            <person name="Raghuraman S."/>
            <person name="Rege F."/>
            <person name="Reyes R."/>
            <person name="Rise C."/>
            <person name="Rogov P."/>
            <person name="Ross K."/>
            <person name="Ryan E."/>
            <person name="Settipalli S."/>
            <person name="Shea T."/>
            <person name="Sherpa N."/>
            <person name="Shi L."/>
            <person name="Shih D."/>
            <person name="Sparrow T."/>
            <person name="Spaulding J."/>
            <person name="Stalker J."/>
            <person name="Stange-Thomann N."/>
            <person name="Stavropoulos S."/>
            <person name="Stone C."/>
            <person name="Strader C."/>
            <person name="Tesfaye S."/>
            <person name="Thomson T."/>
            <person name="Thoulutsang Y."/>
            <person name="Thoulutsang D."/>
            <person name="Topham K."/>
            <person name="Topping I."/>
            <person name="Tsamla T."/>
            <person name="Vassiliev H."/>
            <person name="Vo A."/>
            <person name="Wangchuk T."/>
            <person name="Wangdi T."/>
            <person name="Weiand M."/>
            <person name="Wilkinson J."/>
            <person name="Wilson A."/>
            <person name="Yadav S."/>
            <person name="Young G."/>
            <person name="Yu Q."/>
            <person name="Zembek L."/>
            <person name="Zhong D."/>
            <person name="Zimmer A."/>
            <person name="Zwirko Z."/>
            <person name="Jaffe D.B."/>
            <person name="Alvarez P."/>
            <person name="Brockman W."/>
            <person name="Butler J."/>
            <person name="Chin C."/>
            <person name="Gnerre S."/>
            <person name="Grabherr M."/>
            <person name="Kleber M."/>
            <person name="Mauceli E."/>
            <person name="MacCallum I."/>
        </authorList>
    </citation>
    <scope>NUCLEOTIDE SEQUENCE [LARGE SCALE GENOMIC DNA]</scope>
    <source>
        <strain evidence="1 2">TSC#14021-0224.01</strain>
    </source>
</reference>
<organism evidence="1 2">
    <name type="scientific">Drosophila erecta</name>
    <name type="common">Fruit fly</name>
    <dbReference type="NCBI Taxonomy" id="7220"/>
    <lineage>
        <taxon>Eukaryota</taxon>
        <taxon>Metazoa</taxon>
        <taxon>Ecdysozoa</taxon>
        <taxon>Arthropoda</taxon>
        <taxon>Hexapoda</taxon>
        <taxon>Insecta</taxon>
        <taxon>Pterygota</taxon>
        <taxon>Neoptera</taxon>
        <taxon>Endopterygota</taxon>
        <taxon>Diptera</taxon>
        <taxon>Brachycera</taxon>
        <taxon>Muscomorpha</taxon>
        <taxon>Ephydroidea</taxon>
        <taxon>Drosophilidae</taxon>
        <taxon>Drosophila</taxon>
        <taxon>Sophophora</taxon>
    </lineage>
</organism>
<evidence type="ECO:0000313" key="2">
    <source>
        <dbReference type="Proteomes" id="UP000008711"/>
    </source>
</evidence>
<dbReference type="Proteomes" id="UP000008711">
    <property type="component" value="Unassembled WGS sequence"/>
</dbReference>
<dbReference type="EMBL" id="CH954180">
    <property type="protein sequence ID" value="KQS30338.1"/>
    <property type="molecule type" value="Genomic_DNA"/>
</dbReference>
<proteinExistence type="predicted"/>
<dbReference type="OrthoDB" id="552194at2759"/>
<protein>
    <submittedName>
        <fullName evidence="1">Uncharacterized protein</fullName>
    </submittedName>
</protein>
<dbReference type="AlphaFoldDB" id="A0A0Q5T4X1"/>
<name>A0A0Q5T4X1_DROER</name>
<accession>A0A0Q5T4X1</accession>
<sequence>MVYFLQHVLTNFRVNLQEGPNFLGRSPACSVGSTYGIYGRLGLAFHEIFIGDDVAFGVSTFGRDFHTPLTYGCFTVHMDYPDLDDMIFSDSDDDY</sequence>
<reference evidence="1 2" key="2">
    <citation type="journal article" date="2008" name="Bioinformatics">
        <title>Assembly reconciliation.</title>
        <authorList>
            <person name="Zimin A.V."/>
            <person name="Smith D.R."/>
            <person name="Sutton G."/>
            <person name="Yorke J.A."/>
        </authorList>
    </citation>
    <scope>NUCLEOTIDE SEQUENCE [LARGE SCALE GENOMIC DNA]</scope>
    <source>
        <strain evidence="1 2">TSC#14021-0224.01</strain>
    </source>
</reference>
<evidence type="ECO:0000313" key="1">
    <source>
        <dbReference type="EMBL" id="KQS30338.1"/>
    </source>
</evidence>
<gene>
    <name evidence="1" type="primary">Dere\GG26269</name>
    <name evidence="1" type="synonym">GG26269</name>
    <name evidence="1" type="ORF">Dere_GG26269</name>
</gene>